<proteinExistence type="predicted"/>
<name>A0A0F9RX30_9ZZZZ</name>
<evidence type="ECO:0000313" key="1">
    <source>
        <dbReference type="EMBL" id="KKN54487.1"/>
    </source>
</evidence>
<dbReference type="EMBL" id="LAZR01000927">
    <property type="protein sequence ID" value="KKN54487.1"/>
    <property type="molecule type" value="Genomic_DNA"/>
</dbReference>
<comment type="caution">
    <text evidence="1">The sequence shown here is derived from an EMBL/GenBank/DDBJ whole genome shotgun (WGS) entry which is preliminary data.</text>
</comment>
<dbReference type="AlphaFoldDB" id="A0A0F9RX30"/>
<reference evidence="1" key="1">
    <citation type="journal article" date="2015" name="Nature">
        <title>Complex archaea that bridge the gap between prokaryotes and eukaryotes.</title>
        <authorList>
            <person name="Spang A."/>
            <person name="Saw J.H."/>
            <person name="Jorgensen S.L."/>
            <person name="Zaremba-Niedzwiedzka K."/>
            <person name="Martijn J."/>
            <person name="Lind A.E."/>
            <person name="van Eijk R."/>
            <person name="Schleper C."/>
            <person name="Guy L."/>
            <person name="Ettema T.J."/>
        </authorList>
    </citation>
    <scope>NUCLEOTIDE SEQUENCE</scope>
</reference>
<gene>
    <name evidence="1" type="ORF">LCGC14_0591980</name>
</gene>
<sequence>MRKALLGTLIILLVLPFYSCKSPASPEILPKAILEISMEYEPVVFSYNWLLESWCIINCIILLETNGVGGNISFMKAEMMYQGVVYETKSFIDNYNFNAHESMARCEFGCTIYEYDTMRITVQGVDSNGYTINVSKTFDVYYD</sequence>
<protein>
    <submittedName>
        <fullName evidence="1">Uncharacterized protein</fullName>
    </submittedName>
</protein>
<accession>A0A0F9RX30</accession>
<organism evidence="1">
    <name type="scientific">marine sediment metagenome</name>
    <dbReference type="NCBI Taxonomy" id="412755"/>
    <lineage>
        <taxon>unclassified sequences</taxon>
        <taxon>metagenomes</taxon>
        <taxon>ecological metagenomes</taxon>
    </lineage>
</organism>